<comment type="subcellular location">
    <subcellularLocation>
        <location evidence="1">Cell outer membrane</location>
    </subcellularLocation>
</comment>
<dbReference type="PANTHER" id="PTHR30026:SF20">
    <property type="entry name" value="OUTER MEMBRANE PROTEIN TOLC"/>
    <property type="match status" value="1"/>
</dbReference>
<evidence type="ECO:0000256" key="7">
    <source>
        <dbReference type="ARBA" id="ARBA00023237"/>
    </source>
</evidence>
<keyword evidence="8" id="KW-0175">Coiled coil</keyword>
<evidence type="ECO:0000256" key="5">
    <source>
        <dbReference type="ARBA" id="ARBA00022692"/>
    </source>
</evidence>
<reference evidence="10 11" key="1">
    <citation type="submission" date="2016-10" db="EMBL/GenBank/DDBJ databases">
        <authorList>
            <person name="de Groot N.N."/>
        </authorList>
    </citation>
    <scope>NUCLEOTIDE SEQUENCE [LARGE SCALE GENOMIC DNA]</scope>
    <source>
        <strain evidence="10 11">CGMCC 1.7005</strain>
    </source>
</reference>
<sequence>MIKQVTSVALLFIAGFLQAQEEKSSFSLYEAQSYALEHAEAVKNAQLDIEAANQKVVETRAIGLPQVNMEAGFQNFLNLPVQVVDGAFIGQPGTTVSFRAGTEYNASAGLSVNQLIFDGSYIVGLQVSRLYKDFSVAAAEVSEEEVLYNVTNAYQMALIAQKNLGFVDSLVDATQKLFDQQKNYYELGMMQKEDLDQLEFSLLNAKTSFENAQNQMKTSMDLLKMTMAFPLDQNIELTDDLSVLVNQSFALSADLGSIENNLNLQMLERQKTLNEYNVKNMKAANLPSFGAFFNQQYNAYTNEFDLFASDQPYYGQTVWGLKLTIPVFSSGSRSAKTKQAIIEVKKAENEIDQLKRQLEFQEMKLRNDFYNAKRMLELQEKNVQLAKSIYENALAKKEIGEGNSIIVSQKYSQLINAQTQYVSALVNVLNARLEIDKLYHKIVK</sequence>
<keyword evidence="11" id="KW-1185">Reference proteome</keyword>
<evidence type="ECO:0000313" key="10">
    <source>
        <dbReference type="EMBL" id="SFT65603.1"/>
    </source>
</evidence>
<keyword evidence="7" id="KW-0998">Cell outer membrane</keyword>
<comment type="similarity">
    <text evidence="2">Belongs to the outer membrane factor (OMF) (TC 1.B.17) family.</text>
</comment>
<dbReference type="EMBL" id="FPAS01000002">
    <property type="protein sequence ID" value="SFT65603.1"/>
    <property type="molecule type" value="Genomic_DNA"/>
</dbReference>
<gene>
    <name evidence="10" type="ORF">SAMN05216474_1586</name>
</gene>
<evidence type="ECO:0000313" key="11">
    <source>
        <dbReference type="Proteomes" id="UP000236454"/>
    </source>
</evidence>
<dbReference type="SUPFAM" id="SSF56954">
    <property type="entry name" value="Outer membrane efflux proteins (OEP)"/>
    <property type="match status" value="1"/>
</dbReference>
<keyword evidence="4" id="KW-1134">Transmembrane beta strand</keyword>
<dbReference type="GO" id="GO:1990281">
    <property type="term" value="C:efflux pump complex"/>
    <property type="evidence" value="ECO:0007669"/>
    <property type="project" value="TreeGrafter"/>
</dbReference>
<keyword evidence="6" id="KW-0472">Membrane</keyword>
<dbReference type="Pfam" id="PF02321">
    <property type="entry name" value="OEP"/>
    <property type="match status" value="2"/>
</dbReference>
<dbReference type="AlphaFoldDB" id="A0A1I6ZSA3"/>
<keyword evidence="5" id="KW-0812">Transmembrane</keyword>
<dbReference type="GO" id="GO:0015288">
    <property type="term" value="F:porin activity"/>
    <property type="evidence" value="ECO:0007669"/>
    <property type="project" value="TreeGrafter"/>
</dbReference>
<evidence type="ECO:0000256" key="2">
    <source>
        <dbReference type="ARBA" id="ARBA00007613"/>
    </source>
</evidence>
<evidence type="ECO:0000256" key="8">
    <source>
        <dbReference type="SAM" id="Coils"/>
    </source>
</evidence>
<dbReference type="STRING" id="477690.SAMN05216474_1586"/>
<dbReference type="GO" id="GO:0015562">
    <property type="term" value="F:efflux transmembrane transporter activity"/>
    <property type="evidence" value="ECO:0007669"/>
    <property type="project" value="InterPro"/>
</dbReference>
<name>A0A1I6ZSA3_9FLAO</name>
<organism evidence="10 11">
    <name type="scientific">Lishizhenia tianjinensis</name>
    <dbReference type="NCBI Taxonomy" id="477690"/>
    <lineage>
        <taxon>Bacteria</taxon>
        <taxon>Pseudomonadati</taxon>
        <taxon>Bacteroidota</taxon>
        <taxon>Flavobacteriia</taxon>
        <taxon>Flavobacteriales</taxon>
        <taxon>Crocinitomicaceae</taxon>
        <taxon>Lishizhenia</taxon>
    </lineage>
</organism>
<dbReference type="RefSeq" id="WP_090247982.1">
    <property type="nucleotide sequence ID" value="NZ_FPAS01000002.1"/>
</dbReference>
<evidence type="ECO:0000256" key="9">
    <source>
        <dbReference type="SAM" id="SignalP"/>
    </source>
</evidence>
<keyword evidence="9" id="KW-0732">Signal</keyword>
<feature type="chain" id="PRO_5014880217" evidence="9">
    <location>
        <begin position="20"/>
        <end position="444"/>
    </location>
</feature>
<dbReference type="InterPro" id="IPR003423">
    <property type="entry name" value="OMP_efflux"/>
</dbReference>
<feature type="coiled-coil region" evidence="8">
    <location>
        <begin position="35"/>
        <end position="62"/>
    </location>
</feature>
<accession>A0A1I6ZSA3</accession>
<evidence type="ECO:0000256" key="6">
    <source>
        <dbReference type="ARBA" id="ARBA00023136"/>
    </source>
</evidence>
<dbReference type="Proteomes" id="UP000236454">
    <property type="component" value="Unassembled WGS sequence"/>
</dbReference>
<evidence type="ECO:0000256" key="1">
    <source>
        <dbReference type="ARBA" id="ARBA00004442"/>
    </source>
</evidence>
<dbReference type="GO" id="GO:0009279">
    <property type="term" value="C:cell outer membrane"/>
    <property type="evidence" value="ECO:0007669"/>
    <property type="project" value="UniProtKB-SubCell"/>
</dbReference>
<protein>
    <submittedName>
        <fullName evidence="10">Outer membrane protein TolC</fullName>
    </submittedName>
</protein>
<dbReference type="PANTHER" id="PTHR30026">
    <property type="entry name" value="OUTER MEMBRANE PROTEIN TOLC"/>
    <property type="match status" value="1"/>
</dbReference>
<feature type="signal peptide" evidence="9">
    <location>
        <begin position="1"/>
        <end position="19"/>
    </location>
</feature>
<proteinExistence type="inferred from homology"/>
<dbReference type="OrthoDB" id="367883at2"/>
<dbReference type="InterPro" id="IPR051906">
    <property type="entry name" value="TolC-like"/>
</dbReference>
<feature type="coiled-coil region" evidence="8">
    <location>
        <begin position="337"/>
        <end position="364"/>
    </location>
</feature>
<evidence type="ECO:0000256" key="4">
    <source>
        <dbReference type="ARBA" id="ARBA00022452"/>
    </source>
</evidence>
<keyword evidence="3" id="KW-0813">Transport</keyword>
<dbReference type="Gene3D" id="1.20.1600.10">
    <property type="entry name" value="Outer membrane efflux proteins (OEP)"/>
    <property type="match status" value="1"/>
</dbReference>
<evidence type="ECO:0000256" key="3">
    <source>
        <dbReference type="ARBA" id="ARBA00022448"/>
    </source>
</evidence>